<name>A0AAD8MRI2_9APIA</name>
<dbReference type="AlphaFoldDB" id="A0AAD8MRI2"/>
<feature type="region of interest" description="Disordered" evidence="1">
    <location>
        <begin position="1"/>
        <end position="78"/>
    </location>
</feature>
<reference evidence="2" key="2">
    <citation type="submission" date="2023-05" db="EMBL/GenBank/DDBJ databases">
        <authorList>
            <person name="Schelkunov M.I."/>
        </authorList>
    </citation>
    <scope>NUCLEOTIDE SEQUENCE</scope>
    <source>
        <strain evidence="2">Hsosn_3</strain>
        <tissue evidence="2">Leaf</tissue>
    </source>
</reference>
<dbReference type="EMBL" id="JAUIZM010000006">
    <property type="protein sequence ID" value="KAK1381183.1"/>
    <property type="molecule type" value="Genomic_DNA"/>
</dbReference>
<feature type="compositionally biased region" description="Acidic residues" evidence="1">
    <location>
        <begin position="12"/>
        <end position="26"/>
    </location>
</feature>
<feature type="region of interest" description="Disordered" evidence="1">
    <location>
        <begin position="254"/>
        <end position="276"/>
    </location>
</feature>
<accession>A0AAD8MRI2</accession>
<sequence length="322" mass="35553">MRGRNSFHDDNWIDLDPDDCSGDEAELGSGQSVRGNKKVQSNDLEKSSKVDYTWNKVDADDPTQDGDDVKSVNKNEKPYMAPLNTGHSLVLNLEKSLAEYDKYHDKIMKCLISVKDLIGNNNCVALLETKFCKLNIKANDFVANELNRKVTCSNLPEETDILKVKSPLDDDLCLTPEEWNIIDKCSVYRAKMPMSSAKVFSNMESQSKIVSLELENPGPDFRTPLGDIVFKAPLDPTIPSFNLNIDMDDDNLESNGVPGNQELGKNSNGTTRNLSATSGELGKVYTAGDRVEGDVEAVRDMAANAAVQFKADARKGFFADAR</sequence>
<dbReference type="Proteomes" id="UP001237642">
    <property type="component" value="Unassembled WGS sequence"/>
</dbReference>
<feature type="compositionally biased region" description="Basic and acidic residues" evidence="1">
    <location>
        <begin position="67"/>
        <end position="77"/>
    </location>
</feature>
<proteinExistence type="predicted"/>
<reference evidence="2" key="1">
    <citation type="submission" date="2023-02" db="EMBL/GenBank/DDBJ databases">
        <title>Genome of toxic invasive species Heracleum sosnowskyi carries increased number of genes despite the absence of recent whole-genome duplications.</title>
        <authorList>
            <person name="Schelkunov M."/>
            <person name="Shtratnikova V."/>
            <person name="Makarenko M."/>
            <person name="Klepikova A."/>
            <person name="Omelchenko D."/>
            <person name="Novikova G."/>
            <person name="Obukhova E."/>
            <person name="Bogdanov V."/>
            <person name="Penin A."/>
            <person name="Logacheva M."/>
        </authorList>
    </citation>
    <scope>NUCLEOTIDE SEQUENCE</scope>
    <source>
        <strain evidence="2">Hsosn_3</strain>
        <tissue evidence="2">Leaf</tissue>
    </source>
</reference>
<feature type="compositionally biased region" description="Basic and acidic residues" evidence="1">
    <location>
        <begin position="1"/>
        <end position="11"/>
    </location>
</feature>
<evidence type="ECO:0000313" key="3">
    <source>
        <dbReference type="Proteomes" id="UP001237642"/>
    </source>
</evidence>
<comment type="caution">
    <text evidence="2">The sequence shown here is derived from an EMBL/GenBank/DDBJ whole genome shotgun (WGS) entry which is preliminary data.</text>
</comment>
<feature type="compositionally biased region" description="Polar residues" evidence="1">
    <location>
        <begin position="29"/>
        <end position="42"/>
    </location>
</feature>
<organism evidence="2 3">
    <name type="scientific">Heracleum sosnowskyi</name>
    <dbReference type="NCBI Taxonomy" id="360622"/>
    <lineage>
        <taxon>Eukaryota</taxon>
        <taxon>Viridiplantae</taxon>
        <taxon>Streptophyta</taxon>
        <taxon>Embryophyta</taxon>
        <taxon>Tracheophyta</taxon>
        <taxon>Spermatophyta</taxon>
        <taxon>Magnoliopsida</taxon>
        <taxon>eudicotyledons</taxon>
        <taxon>Gunneridae</taxon>
        <taxon>Pentapetalae</taxon>
        <taxon>asterids</taxon>
        <taxon>campanulids</taxon>
        <taxon>Apiales</taxon>
        <taxon>Apiaceae</taxon>
        <taxon>Apioideae</taxon>
        <taxon>apioid superclade</taxon>
        <taxon>Tordylieae</taxon>
        <taxon>Tordyliinae</taxon>
        <taxon>Heracleum</taxon>
    </lineage>
</organism>
<evidence type="ECO:0000256" key="1">
    <source>
        <dbReference type="SAM" id="MobiDB-lite"/>
    </source>
</evidence>
<protein>
    <submittedName>
        <fullName evidence="2">Uncharacterized protein</fullName>
    </submittedName>
</protein>
<evidence type="ECO:0000313" key="2">
    <source>
        <dbReference type="EMBL" id="KAK1381183.1"/>
    </source>
</evidence>
<keyword evidence="3" id="KW-1185">Reference proteome</keyword>
<gene>
    <name evidence="2" type="ORF">POM88_027927</name>
</gene>